<accession>A0ABS7L8G0</accession>
<dbReference type="Gene3D" id="1.10.3210.10">
    <property type="entry name" value="Hypothetical protein af1432"/>
    <property type="match status" value="1"/>
</dbReference>
<dbReference type="EMBL" id="VIRV01000013">
    <property type="protein sequence ID" value="MBY0759243.1"/>
    <property type="molecule type" value="Genomic_DNA"/>
</dbReference>
<dbReference type="SUPFAM" id="SSF109604">
    <property type="entry name" value="HD-domain/PDEase-like"/>
    <property type="match status" value="1"/>
</dbReference>
<protein>
    <submittedName>
        <fullName evidence="1">Phosphohydrolase</fullName>
    </submittedName>
</protein>
<proteinExistence type="predicted"/>
<dbReference type="Proteomes" id="UP000779049">
    <property type="component" value="Unassembled WGS sequence"/>
</dbReference>
<sequence>MLWFRDTESRLNDRKEKYRRDWREDFYDCVKELAEHPVVLRMKLYPHHGASNCYQHCLNVAFYNYCWCRFFHLDARSAARGGMLHDLFLYDWHTHRRKTGDCLHGITHPRAAYKNAVKFFELNRIEKDIILTHMWPLTFFRFPRTKEGWITVLTDKYCGSLETGKRKTVN</sequence>
<keyword evidence="2" id="KW-1185">Reference proteome</keyword>
<name>A0ABS7L8G0_9FIRM</name>
<evidence type="ECO:0000313" key="1">
    <source>
        <dbReference type="EMBL" id="MBY0759243.1"/>
    </source>
</evidence>
<organism evidence="1 2">
    <name type="scientific">Sellimonas caecigallum</name>
    <dbReference type="NCBI Taxonomy" id="2592333"/>
    <lineage>
        <taxon>Bacteria</taxon>
        <taxon>Bacillati</taxon>
        <taxon>Bacillota</taxon>
        <taxon>Clostridia</taxon>
        <taxon>Lachnospirales</taxon>
        <taxon>Lachnospiraceae</taxon>
        <taxon>Sellimonas</taxon>
    </lineage>
</organism>
<evidence type="ECO:0000313" key="2">
    <source>
        <dbReference type="Proteomes" id="UP000779049"/>
    </source>
</evidence>
<reference evidence="1 2" key="1">
    <citation type="journal article" date="2020" name="New Microbes New Infect">
        <title>Sellimonas caecigallum sp. nov., description and genome sequence of a new member of the Sellimonas genus isolated from the cecum of feral chicken.</title>
        <authorList>
            <person name="Wongkuna S."/>
            <person name="Ghimire S."/>
            <person name="Antony L."/>
            <person name="Chankhamhaengdecha S."/>
            <person name="Janvilisri T."/>
            <person name="Scaria J."/>
        </authorList>
    </citation>
    <scope>NUCLEOTIDE SEQUENCE [LARGE SCALE GENOMIC DNA]</scope>
    <source>
        <strain evidence="1 2">SW451</strain>
    </source>
</reference>
<comment type="caution">
    <text evidence="1">The sequence shown here is derived from an EMBL/GenBank/DDBJ whole genome shotgun (WGS) entry which is preliminary data.</text>
</comment>
<gene>
    <name evidence="1" type="ORF">FLB61_09115</name>
</gene>
<dbReference type="RefSeq" id="WP_087202869.1">
    <property type="nucleotide sequence ID" value="NZ_CP173660.1"/>
</dbReference>